<gene>
    <name evidence="3" type="ORF">ACFQ4P_12240</name>
</gene>
<evidence type="ECO:0000313" key="4">
    <source>
        <dbReference type="Proteomes" id="UP001597196"/>
    </source>
</evidence>
<keyword evidence="4" id="KW-1185">Reference proteome</keyword>
<reference evidence="4" key="1">
    <citation type="journal article" date="2019" name="Int. J. Syst. Evol. Microbiol.">
        <title>The Global Catalogue of Microorganisms (GCM) 10K type strain sequencing project: providing services to taxonomists for standard genome sequencing and annotation.</title>
        <authorList>
            <consortium name="The Broad Institute Genomics Platform"/>
            <consortium name="The Broad Institute Genome Sequencing Center for Infectious Disease"/>
            <person name="Wu L."/>
            <person name="Ma J."/>
        </authorList>
    </citation>
    <scope>NUCLEOTIDE SEQUENCE [LARGE SCALE GENOMIC DNA]</scope>
    <source>
        <strain evidence="4">CCM 8980</strain>
    </source>
</reference>
<proteinExistence type="predicted"/>
<name>A0ABW4CJD0_9LACO</name>
<accession>A0ABW4CJD0</accession>
<dbReference type="Proteomes" id="UP001597196">
    <property type="component" value="Unassembled WGS sequence"/>
</dbReference>
<sequence>MQVINEQGLSIDGIVATNTSFDSPSEEEPKRTGHLRNADDDPEDNTEICFSSKSGQAYFPLRVVTRKDLAVIVSCFERSEKTECDAWRVFAELTKLQPFQDGNKRTALIAANAAAGTLVSG</sequence>
<comment type="caution">
    <text evidence="3">The sequence shown here is derived from an EMBL/GenBank/DDBJ whole genome shotgun (WGS) entry which is preliminary data.</text>
</comment>
<organism evidence="3 4">
    <name type="scientific">Lacticaseibacillus mingshuiensis</name>
    <dbReference type="NCBI Taxonomy" id="2799574"/>
    <lineage>
        <taxon>Bacteria</taxon>
        <taxon>Bacillati</taxon>
        <taxon>Bacillota</taxon>
        <taxon>Bacilli</taxon>
        <taxon>Lactobacillales</taxon>
        <taxon>Lactobacillaceae</taxon>
        <taxon>Lacticaseibacillus</taxon>
    </lineage>
</organism>
<evidence type="ECO:0000313" key="3">
    <source>
        <dbReference type="EMBL" id="MFD1431005.1"/>
    </source>
</evidence>
<dbReference type="Pfam" id="PF02661">
    <property type="entry name" value="Fic"/>
    <property type="match status" value="1"/>
</dbReference>
<feature type="compositionally biased region" description="Basic and acidic residues" evidence="1">
    <location>
        <begin position="27"/>
        <end position="39"/>
    </location>
</feature>
<evidence type="ECO:0000259" key="2">
    <source>
        <dbReference type="Pfam" id="PF02661"/>
    </source>
</evidence>
<feature type="domain" description="Fido" evidence="2">
    <location>
        <begin position="78"/>
        <end position="113"/>
    </location>
</feature>
<evidence type="ECO:0000256" key="1">
    <source>
        <dbReference type="SAM" id="MobiDB-lite"/>
    </source>
</evidence>
<feature type="region of interest" description="Disordered" evidence="1">
    <location>
        <begin position="15"/>
        <end position="47"/>
    </location>
</feature>
<protein>
    <submittedName>
        <fullName evidence="3">Fic family protein</fullName>
    </submittedName>
</protein>
<dbReference type="EMBL" id="JBHTOC010000025">
    <property type="protein sequence ID" value="MFD1431005.1"/>
    <property type="molecule type" value="Genomic_DNA"/>
</dbReference>
<dbReference type="InterPro" id="IPR003812">
    <property type="entry name" value="Fido"/>
</dbReference>
<dbReference type="RefSeq" id="WP_203628552.1">
    <property type="nucleotide sequence ID" value="NZ_BOLQ01000034.1"/>
</dbReference>